<dbReference type="EMBL" id="JAUCFI010000003">
    <property type="protein sequence ID" value="MDM5284358.1"/>
    <property type="molecule type" value="Genomic_DNA"/>
</dbReference>
<accession>A0AAJ1QMZ4</accession>
<proteinExistence type="predicted"/>
<protein>
    <recommendedName>
        <fullName evidence="3">Asp/Glu racemase</fullName>
    </recommendedName>
</protein>
<name>A0AAJ1QMZ4_9BACI</name>
<dbReference type="Proteomes" id="UP001238973">
    <property type="component" value="Unassembled WGS sequence"/>
</dbReference>
<comment type="caution">
    <text evidence="1">The sequence shown here is derived from an EMBL/GenBank/DDBJ whole genome shotgun (WGS) entry which is preliminary data.</text>
</comment>
<reference evidence="1" key="1">
    <citation type="submission" date="2023-06" db="EMBL/GenBank/DDBJ databases">
        <title>Comparative genomics of Bacillaceae isolates and their secondary metabolite potential.</title>
        <authorList>
            <person name="Song L."/>
            <person name="Nielsen L.J."/>
            <person name="Mohite O."/>
            <person name="Xu X."/>
            <person name="Weber T."/>
            <person name="Kovacs A.T."/>
        </authorList>
    </citation>
    <scope>NUCLEOTIDE SEQUENCE</scope>
    <source>
        <strain evidence="1">G1S1</strain>
    </source>
</reference>
<dbReference type="AlphaFoldDB" id="A0AAJ1QMZ4"/>
<evidence type="ECO:0000313" key="1">
    <source>
        <dbReference type="EMBL" id="MDM5284358.1"/>
    </source>
</evidence>
<sequence length="223" mass="25744">MKKKIGCLHAHYTNIEYIETAFSKFDIEWLHFVDPGLMQRVSTDENFNYSDAQKKVKQQVEWIAECKVDAILITCTNYIALLNEEQLSLPMPIIKIDEPYFEQICQLQQPQMILFTNPATVEGTVKRLTAHAEKYGTVDFEVIIIDDAFEFIMQGLGERYNQEIMNYLSQFKNENRRLSVAQLSMVEAARRYELQTGQTVLNPLHALVDSMIHQLELSSLSGV</sequence>
<evidence type="ECO:0008006" key="3">
    <source>
        <dbReference type="Google" id="ProtNLM"/>
    </source>
</evidence>
<gene>
    <name evidence="1" type="ORF">QUF85_13750</name>
</gene>
<evidence type="ECO:0000313" key="2">
    <source>
        <dbReference type="Proteomes" id="UP001238973"/>
    </source>
</evidence>
<organism evidence="1 2">
    <name type="scientific">Peribacillus frigoritolerans</name>
    <dbReference type="NCBI Taxonomy" id="450367"/>
    <lineage>
        <taxon>Bacteria</taxon>
        <taxon>Bacillati</taxon>
        <taxon>Bacillota</taxon>
        <taxon>Bacilli</taxon>
        <taxon>Bacillales</taxon>
        <taxon>Bacillaceae</taxon>
        <taxon>Peribacillus</taxon>
    </lineage>
</organism>
<dbReference type="RefSeq" id="WP_289349925.1">
    <property type="nucleotide sequence ID" value="NZ_JAUCFI010000003.1"/>
</dbReference>